<reference evidence="1" key="1">
    <citation type="submission" date="2021-03" db="EMBL/GenBank/DDBJ databases">
        <title>Genomic Encyclopedia of Type Strains, Phase IV (KMG-IV): sequencing the most valuable type-strain genomes for metagenomic binning, comparative biology and taxonomic classification.</title>
        <authorList>
            <person name="Goeker M."/>
        </authorList>
    </citation>
    <scope>NUCLEOTIDE SEQUENCE</scope>
    <source>
        <strain evidence="1">DSM 26232</strain>
    </source>
</reference>
<dbReference type="EMBL" id="JAGGLC010000001">
    <property type="protein sequence ID" value="MBP1986350.1"/>
    <property type="molecule type" value="Genomic_DNA"/>
</dbReference>
<protein>
    <submittedName>
        <fullName evidence="1">Uncharacterized protein</fullName>
    </submittedName>
</protein>
<gene>
    <name evidence="1" type="ORF">J2753_000823</name>
</gene>
<dbReference type="AlphaFoldDB" id="A0A8T4GVA9"/>
<comment type="caution">
    <text evidence="1">The sequence shown here is derived from an EMBL/GenBank/DDBJ whole genome shotgun (WGS) entry which is preliminary data.</text>
</comment>
<name>A0A8T4GVA9_9EURY</name>
<sequence>MTAARAQANLLSLAVALTALVSATALGLVVADGALASADREPGERRAAGAAAERLVSAEATAVRQNVLDQSAVTGLSAADLDSLAPPVANRSVRVRLGGETLLRRGDPTGGATVERVVLVAERTTRSRSEAVGDGDQLTLPRRTDRVKLTFGSESGIETVRANDRVVLHDPGGLTGQFVVEPSRYETTTLSFAGGTARVVVESTPLRTEKATLRVTVDG</sequence>
<dbReference type="OrthoDB" id="270259at2157"/>
<dbReference type="RefSeq" id="WP_209490638.1">
    <property type="nucleotide sequence ID" value="NZ_JAGGLC010000001.1"/>
</dbReference>
<dbReference type="Pfam" id="PF23924">
    <property type="entry name" value="DUF7263"/>
    <property type="match status" value="1"/>
</dbReference>
<accession>A0A8T4GVA9</accession>
<evidence type="ECO:0000313" key="1">
    <source>
        <dbReference type="EMBL" id="MBP1986350.1"/>
    </source>
</evidence>
<dbReference type="InterPro" id="IPR055687">
    <property type="entry name" value="DUF7263"/>
</dbReference>
<keyword evidence="2" id="KW-1185">Reference proteome</keyword>
<evidence type="ECO:0000313" key="2">
    <source>
        <dbReference type="Proteomes" id="UP000823736"/>
    </source>
</evidence>
<proteinExistence type="predicted"/>
<dbReference type="Proteomes" id="UP000823736">
    <property type="component" value="Unassembled WGS sequence"/>
</dbReference>
<organism evidence="1 2">
    <name type="scientific">Halolamina salifodinae</name>
    <dbReference type="NCBI Taxonomy" id="1202767"/>
    <lineage>
        <taxon>Archaea</taxon>
        <taxon>Methanobacteriati</taxon>
        <taxon>Methanobacteriota</taxon>
        <taxon>Stenosarchaea group</taxon>
        <taxon>Halobacteria</taxon>
        <taxon>Halobacteriales</taxon>
        <taxon>Haloferacaceae</taxon>
    </lineage>
</organism>